<dbReference type="RefSeq" id="WP_126791203.1">
    <property type="nucleotide sequence ID" value="NZ_CP060720.1"/>
</dbReference>
<evidence type="ECO:0000313" key="3">
    <source>
        <dbReference type="Proteomes" id="UP000288028"/>
    </source>
</evidence>
<reference evidence="2 3" key="1">
    <citation type="submission" date="2017-05" db="EMBL/GenBank/DDBJ databases">
        <title>Vagococcus spp. assemblies.</title>
        <authorList>
            <person name="Gulvik C.A."/>
        </authorList>
    </citation>
    <scope>NUCLEOTIDE SEQUENCE [LARGE SCALE GENOMIC DNA]</scope>
    <source>
        <strain evidence="2 3">SS1714</strain>
    </source>
</reference>
<comment type="caution">
    <text evidence="2">The sequence shown here is derived from an EMBL/GenBank/DDBJ whole genome shotgun (WGS) entry which is preliminary data.</text>
</comment>
<feature type="signal peptide" evidence="1">
    <location>
        <begin position="1"/>
        <end position="21"/>
    </location>
</feature>
<proteinExistence type="predicted"/>
<dbReference type="InterPro" id="IPR029058">
    <property type="entry name" value="AB_hydrolase_fold"/>
</dbReference>
<dbReference type="Pfam" id="PF06028">
    <property type="entry name" value="DUF915"/>
    <property type="match status" value="1"/>
</dbReference>
<keyword evidence="3" id="KW-1185">Reference proteome</keyword>
<dbReference type="OrthoDB" id="503948at2"/>
<sequence length="282" mass="32074">MKKWKLILLTLPLLFILLACKKEAPLEQHQVTQESVPEKTSIPTVFIHGYSGNKQTMKSMMERFEEKDFAEEELLIEVASDGQIIDKKPKKEDFKKNNPMIRLVFEDSKSHQWNQADWIQKALSYLKTTYQVKEVNLVGFSMGGISSLLYLETYTNDSMQPKVNKVATIGAPFNDFIENSHQGLEDILENGPENTSDQLVNYENQIDNIPKNISFLLIGGQKSDSEPSDGTVPLSSSLGIYSLLEKNQYKVKSEVIFGVNAAHSSLRKNEDVDKYLSNFLWL</sequence>
<organism evidence="2 3">
    <name type="scientific">Vagococcus carniphilus</name>
    <dbReference type="NCBI Taxonomy" id="218144"/>
    <lineage>
        <taxon>Bacteria</taxon>
        <taxon>Bacillati</taxon>
        <taxon>Bacillota</taxon>
        <taxon>Bacilli</taxon>
        <taxon>Lactobacillales</taxon>
        <taxon>Enterococcaceae</taxon>
        <taxon>Vagococcus</taxon>
    </lineage>
</organism>
<dbReference type="Proteomes" id="UP000288028">
    <property type="component" value="Unassembled WGS sequence"/>
</dbReference>
<dbReference type="InterPro" id="IPR010315">
    <property type="entry name" value="DUF915_hydro-like"/>
</dbReference>
<accession>A0A430B9B5</accession>
<dbReference type="GeneID" id="95579732"/>
<dbReference type="EMBL" id="NGKB01000001">
    <property type="protein sequence ID" value="RSU16905.1"/>
    <property type="molecule type" value="Genomic_DNA"/>
</dbReference>
<name>A0A430B9B5_9ENTE</name>
<evidence type="ECO:0000256" key="1">
    <source>
        <dbReference type="SAM" id="SignalP"/>
    </source>
</evidence>
<gene>
    <name evidence="2" type="ORF">CBF28_01590</name>
</gene>
<protein>
    <recommendedName>
        <fullName evidence="4">Alpha/beta hydrolase</fullName>
    </recommendedName>
</protein>
<feature type="chain" id="PRO_5038382889" description="Alpha/beta hydrolase" evidence="1">
    <location>
        <begin position="22"/>
        <end position="282"/>
    </location>
</feature>
<dbReference type="PROSITE" id="PS51257">
    <property type="entry name" value="PROKAR_LIPOPROTEIN"/>
    <property type="match status" value="1"/>
</dbReference>
<dbReference type="SUPFAM" id="SSF53474">
    <property type="entry name" value="alpha/beta-Hydrolases"/>
    <property type="match status" value="1"/>
</dbReference>
<evidence type="ECO:0000313" key="2">
    <source>
        <dbReference type="EMBL" id="RSU16905.1"/>
    </source>
</evidence>
<dbReference type="Gene3D" id="3.40.50.1820">
    <property type="entry name" value="alpha/beta hydrolase"/>
    <property type="match status" value="1"/>
</dbReference>
<evidence type="ECO:0008006" key="4">
    <source>
        <dbReference type="Google" id="ProtNLM"/>
    </source>
</evidence>
<keyword evidence="1" id="KW-0732">Signal</keyword>
<dbReference type="AlphaFoldDB" id="A0A430B9B5"/>